<dbReference type="GeneID" id="17324364"/>
<dbReference type="AlphaFoldDB" id="R7QFH4"/>
<protein>
    <submittedName>
        <fullName evidence="1">Uncharacterized protein</fullName>
    </submittedName>
</protein>
<gene>
    <name evidence="1" type="ORF">CHC_T00005281001</name>
</gene>
<evidence type="ECO:0000313" key="2">
    <source>
        <dbReference type="Proteomes" id="UP000012073"/>
    </source>
</evidence>
<dbReference type="EMBL" id="HG001806">
    <property type="protein sequence ID" value="CDF36839.1"/>
    <property type="molecule type" value="Genomic_DNA"/>
</dbReference>
<sequence>MFITRPWLCSRYSSSQRLRKRPTHTACTDSRRTAGIRRYHQDLISYKRVAGSRATVTASGL</sequence>
<evidence type="ECO:0000313" key="1">
    <source>
        <dbReference type="EMBL" id="CDF36839.1"/>
    </source>
</evidence>
<name>R7QFH4_CHOCR</name>
<dbReference type="KEGG" id="ccp:CHC_T00005281001"/>
<dbReference type="Proteomes" id="UP000012073">
    <property type="component" value="Unassembled WGS sequence"/>
</dbReference>
<reference evidence="2" key="1">
    <citation type="journal article" date="2013" name="Proc. Natl. Acad. Sci. U.S.A.">
        <title>Genome structure and metabolic features in the red seaweed Chondrus crispus shed light on evolution of the Archaeplastida.</title>
        <authorList>
            <person name="Collen J."/>
            <person name="Porcel B."/>
            <person name="Carre W."/>
            <person name="Ball S.G."/>
            <person name="Chaparro C."/>
            <person name="Tonon T."/>
            <person name="Barbeyron T."/>
            <person name="Michel G."/>
            <person name="Noel B."/>
            <person name="Valentin K."/>
            <person name="Elias M."/>
            <person name="Artiguenave F."/>
            <person name="Arun A."/>
            <person name="Aury J.M."/>
            <person name="Barbosa-Neto J.F."/>
            <person name="Bothwell J.H."/>
            <person name="Bouget F.Y."/>
            <person name="Brillet L."/>
            <person name="Cabello-Hurtado F."/>
            <person name="Capella-Gutierrez S."/>
            <person name="Charrier B."/>
            <person name="Cladiere L."/>
            <person name="Cock J.M."/>
            <person name="Coelho S.M."/>
            <person name="Colleoni C."/>
            <person name="Czjzek M."/>
            <person name="Da Silva C."/>
            <person name="Delage L."/>
            <person name="Denoeud F."/>
            <person name="Deschamps P."/>
            <person name="Dittami S.M."/>
            <person name="Gabaldon T."/>
            <person name="Gachon C.M."/>
            <person name="Groisillier A."/>
            <person name="Herve C."/>
            <person name="Jabbari K."/>
            <person name="Katinka M."/>
            <person name="Kloareg B."/>
            <person name="Kowalczyk N."/>
            <person name="Labadie K."/>
            <person name="Leblanc C."/>
            <person name="Lopez P.J."/>
            <person name="McLachlan D.H."/>
            <person name="Meslet-Cladiere L."/>
            <person name="Moustafa A."/>
            <person name="Nehr Z."/>
            <person name="Nyvall Collen P."/>
            <person name="Panaud O."/>
            <person name="Partensky F."/>
            <person name="Poulain J."/>
            <person name="Rensing S.A."/>
            <person name="Rousvoal S."/>
            <person name="Samson G."/>
            <person name="Symeonidi A."/>
            <person name="Weissenbach J."/>
            <person name="Zambounis A."/>
            <person name="Wincker P."/>
            <person name="Boyen C."/>
        </authorList>
    </citation>
    <scope>NUCLEOTIDE SEQUENCE [LARGE SCALE GENOMIC DNA]</scope>
    <source>
        <strain evidence="2">cv. Stackhouse</strain>
    </source>
</reference>
<organism evidence="1 2">
    <name type="scientific">Chondrus crispus</name>
    <name type="common">Carrageen Irish moss</name>
    <name type="synonym">Polymorpha crispa</name>
    <dbReference type="NCBI Taxonomy" id="2769"/>
    <lineage>
        <taxon>Eukaryota</taxon>
        <taxon>Rhodophyta</taxon>
        <taxon>Florideophyceae</taxon>
        <taxon>Rhodymeniophycidae</taxon>
        <taxon>Gigartinales</taxon>
        <taxon>Gigartinaceae</taxon>
        <taxon>Chondrus</taxon>
    </lineage>
</organism>
<keyword evidence="2" id="KW-1185">Reference proteome</keyword>
<dbReference type="RefSeq" id="XP_005716658.1">
    <property type="nucleotide sequence ID" value="XM_005716601.1"/>
</dbReference>
<dbReference type="Gramene" id="CDF36839">
    <property type="protein sequence ID" value="CDF36839"/>
    <property type="gene ID" value="CHC_T00005281001"/>
</dbReference>
<accession>R7QFH4</accession>
<proteinExistence type="predicted"/>